<comment type="caution">
    <text evidence="2">The sequence shown here is derived from an EMBL/GenBank/DDBJ whole genome shotgun (WGS) entry which is preliminary data.</text>
</comment>
<sequence>MWRRRRRQLNVEEALKSHQHSEVIPAGRPSRLSHLSQTVRPCDVMPAPSSSSGLTVTLWEGTEERVRPGGDAAGTGSHREAMPWALVPTGRRPAAVTSRLSHQKTVGVIRTAAGRVSLPAAVMSSTLKISQ</sequence>
<name>A0A4Z2HVW7_9TELE</name>
<evidence type="ECO:0000256" key="1">
    <source>
        <dbReference type="SAM" id="MobiDB-lite"/>
    </source>
</evidence>
<reference evidence="2 3" key="1">
    <citation type="submission" date="2019-03" db="EMBL/GenBank/DDBJ databases">
        <title>First draft genome of Liparis tanakae, snailfish: a comprehensive survey of snailfish specific genes.</title>
        <authorList>
            <person name="Kim W."/>
            <person name="Song I."/>
            <person name="Jeong J.-H."/>
            <person name="Kim D."/>
            <person name="Kim S."/>
            <person name="Ryu S."/>
            <person name="Song J.Y."/>
            <person name="Lee S.K."/>
        </authorList>
    </citation>
    <scope>NUCLEOTIDE SEQUENCE [LARGE SCALE GENOMIC DNA]</scope>
    <source>
        <tissue evidence="2">Muscle</tissue>
    </source>
</reference>
<dbReference type="EMBL" id="SRLO01000170">
    <property type="protein sequence ID" value="TNN69818.1"/>
    <property type="molecule type" value="Genomic_DNA"/>
</dbReference>
<feature type="region of interest" description="Disordered" evidence="1">
    <location>
        <begin position="60"/>
        <end position="82"/>
    </location>
</feature>
<accession>A0A4Z2HVW7</accession>
<dbReference type="Proteomes" id="UP000314294">
    <property type="component" value="Unassembled WGS sequence"/>
</dbReference>
<keyword evidence="3" id="KW-1185">Reference proteome</keyword>
<protein>
    <submittedName>
        <fullName evidence="2">Uncharacterized protein</fullName>
    </submittedName>
</protein>
<evidence type="ECO:0000313" key="3">
    <source>
        <dbReference type="Proteomes" id="UP000314294"/>
    </source>
</evidence>
<organism evidence="2 3">
    <name type="scientific">Liparis tanakae</name>
    <name type="common">Tanaka's snailfish</name>
    <dbReference type="NCBI Taxonomy" id="230148"/>
    <lineage>
        <taxon>Eukaryota</taxon>
        <taxon>Metazoa</taxon>
        <taxon>Chordata</taxon>
        <taxon>Craniata</taxon>
        <taxon>Vertebrata</taxon>
        <taxon>Euteleostomi</taxon>
        <taxon>Actinopterygii</taxon>
        <taxon>Neopterygii</taxon>
        <taxon>Teleostei</taxon>
        <taxon>Neoteleostei</taxon>
        <taxon>Acanthomorphata</taxon>
        <taxon>Eupercaria</taxon>
        <taxon>Perciformes</taxon>
        <taxon>Cottioidei</taxon>
        <taxon>Cottales</taxon>
        <taxon>Liparidae</taxon>
        <taxon>Liparis</taxon>
    </lineage>
</organism>
<dbReference type="AlphaFoldDB" id="A0A4Z2HVW7"/>
<gene>
    <name evidence="2" type="ORF">EYF80_019886</name>
</gene>
<proteinExistence type="predicted"/>
<evidence type="ECO:0000313" key="2">
    <source>
        <dbReference type="EMBL" id="TNN69818.1"/>
    </source>
</evidence>